<dbReference type="AlphaFoldDB" id="A0A163XAP1"/>
<sequence length="233" mass="25212">MSDKLGSSAASLAHYRLLQKQRPDCFRDPDDSPVAILTNDDDIAAAQHQEDARRKQHNLSFPDLRVGVLAADPYLGMLTRDAVRFADGSLGVYNRHIGEAGCVIMPMIAGSVVLIRIFRHATREWAWEFPGGRISPGEDPTTTALHEMEEEIGAIDPVIQTLGNVYPYPAFSSASIHLFAATIAQVGTPQIAEGIAAIETVSPVRLIEMADNGDIKDAAALACILKARLRGII</sequence>
<gene>
    <name evidence="2" type="ORF">A4A58_18155</name>
</gene>
<evidence type="ECO:0000313" key="2">
    <source>
        <dbReference type="EMBL" id="KZD20657.1"/>
    </source>
</evidence>
<comment type="caution">
    <text evidence="2">The sequence shown here is derived from an EMBL/GenBank/DDBJ whole genome shotgun (WGS) entry which is preliminary data.</text>
</comment>
<evidence type="ECO:0000313" key="3">
    <source>
        <dbReference type="Proteomes" id="UP000076574"/>
    </source>
</evidence>
<dbReference type="PROSITE" id="PS51462">
    <property type="entry name" value="NUDIX"/>
    <property type="match status" value="1"/>
</dbReference>
<dbReference type="RefSeq" id="WP_068738277.1">
    <property type="nucleotide sequence ID" value="NZ_LVYV01000055.1"/>
</dbReference>
<dbReference type="SUPFAM" id="SSF55811">
    <property type="entry name" value="Nudix"/>
    <property type="match status" value="1"/>
</dbReference>
<feature type="domain" description="Nudix hydrolase" evidence="1">
    <location>
        <begin position="94"/>
        <end position="223"/>
    </location>
</feature>
<name>A0A163XAP1_9BRAD</name>
<dbReference type="Pfam" id="PF00293">
    <property type="entry name" value="NUDIX"/>
    <property type="match status" value="1"/>
</dbReference>
<proteinExistence type="predicted"/>
<dbReference type="EMBL" id="LVYV01000055">
    <property type="protein sequence ID" value="KZD20657.1"/>
    <property type="molecule type" value="Genomic_DNA"/>
</dbReference>
<dbReference type="Gene3D" id="3.90.79.10">
    <property type="entry name" value="Nucleoside Triphosphate Pyrophosphohydrolase"/>
    <property type="match status" value="1"/>
</dbReference>
<dbReference type="CDD" id="cd03424">
    <property type="entry name" value="NUDIX_ADPRase_Nudt5_UGPPase_Nudt14"/>
    <property type="match status" value="1"/>
</dbReference>
<dbReference type="InterPro" id="IPR000086">
    <property type="entry name" value="NUDIX_hydrolase_dom"/>
</dbReference>
<accession>A0A163XAP1</accession>
<protein>
    <recommendedName>
        <fullName evidence="1">Nudix hydrolase domain-containing protein</fullName>
    </recommendedName>
</protein>
<organism evidence="2 3">
    <name type="scientific">Tardiphaga robiniae</name>
    <dbReference type="NCBI Taxonomy" id="943830"/>
    <lineage>
        <taxon>Bacteria</taxon>
        <taxon>Pseudomonadati</taxon>
        <taxon>Pseudomonadota</taxon>
        <taxon>Alphaproteobacteria</taxon>
        <taxon>Hyphomicrobiales</taxon>
        <taxon>Nitrobacteraceae</taxon>
        <taxon>Tardiphaga</taxon>
    </lineage>
</organism>
<evidence type="ECO:0000259" key="1">
    <source>
        <dbReference type="PROSITE" id="PS51462"/>
    </source>
</evidence>
<dbReference type="STRING" id="943830.A4A58_18155"/>
<keyword evidence="3" id="KW-1185">Reference proteome</keyword>
<dbReference type="OrthoDB" id="9806150at2"/>
<reference evidence="2 3" key="1">
    <citation type="submission" date="2016-03" db="EMBL/GenBank/DDBJ databases">
        <title>Microsymbionts genomes from the relict species Vavilovia formosa (Stev.) Fed.</title>
        <authorList>
            <person name="Kopat V."/>
            <person name="Chirak E."/>
            <person name="Kimeklis A."/>
            <person name="Andronov E."/>
        </authorList>
    </citation>
    <scope>NUCLEOTIDE SEQUENCE [LARGE SCALE GENOMIC DNA]</scope>
    <source>
        <strain evidence="2 3">Vaf07</strain>
    </source>
</reference>
<dbReference type="GO" id="GO:0003824">
    <property type="term" value="F:catalytic activity"/>
    <property type="evidence" value="ECO:0007669"/>
    <property type="project" value="UniProtKB-ARBA"/>
</dbReference>
<dbReference type="Proteomes" id="UP000076574">
    <property type="component" value="Unassembled WGS sequence"/>
</dbReference>
<dbReference type="InterPro" id="IPR015797">
    <property type="entry name" value="NUDIX_hydrolase-like_dom_sf"/>
</dbReference>